<proteinExistence type="inferred from homology"/>
<feature type="region of interest" description="Disordered" evidence="2">
    <location>
        <begin position="210"/>
        <end position="349"/>
    </location>
</feature>
<reference evidence="4 5" key="2">
    <citation type="submission" date="2019-09" db="EMBL/GenBank/DDBJ databases">
        <authorList>
            <person name="Jin C."/>
        </authorList>
    </citation>
    <scope>NUCLEOTIDE SEQUENCE [LARGE SCALE GENOMIC DNA]</scope>
    <source>
        <strain evidence="4 5">AN110305</strain>
    </source>
</reference>
<dbReference type="SUPFAM" id="SSF140459">
    <property type="entry name" value="PE/PPE dimer-like"/>
    <property type="match status" value="1"/>
</dbReference>
<evidence type="ECO:0000256" key="2">
    <source>
        <dbReference type="SAM" id="MobiDB-lite"/>
    </source>
</evidence>
<feature type="compositionally biased region" description="Low complexity" evidence="2">
    <location>
        <begin position="235"/>
        <end position="247"/>
    </location>
</feature>
<gene>
    <name evidence="4" type="ORF">F0L68_12825</name>
</gene>
<dbReference type="EMBL" id="VUOB01000022">
    <property type="protein sequence ID" value="KAA2262177.1"/>
    <property type="molecule type" value="Genomic_DNA"/>
</dbReference>
<dbReference type="Gene3D" id="1.20.1260.20">
    <property type="entry name" value="PPE superfamily"/>
    <property type="match status" value="1"/>
</dbReference>
<sequence length="349" mass="36049">MLPPRLRVRHDPASLDAHVDWMVWTHQELYDMVHQGVDLAGAAAVADGWARLSQGLHQVADQLTAALLASESGWHGDSADQARQGMRSVTGWATDTGNHAKQVAGAVTDEISHVETARNRMPAPPPAAPHMVPLDGVHRTIPGINIPAGGAGPASDVAYNGMLGTDSAFRRLDNADEQHRQAATVMTEFQQGSLSVEHTVPQFSVPQSPVLNQVAPPPPMPPPASAPPALQPFMAAVPPVAPRPGAGTSTATPRGGAMAGRPEPLAESPRTARGPQSMSGVSATEPAARAAVAQGRATGSGSTGSGAGMAPGGSARGGEDLERRSAPYLEEDEDLFGLDQKYAPPVIGA</sequence>
<feature type="compositionally biased region" description="Low complexity" evidence="2">
    <location>
        <begin position="287"/>
        <end position="300"/>
    </location>
</feature>
<dbReference type="AlphaFoldDB" id="A0A5B2XEM0"/>
<organism evidence="4 5">
    <name type="scientific">Solihabitans fulvus</name>
    <dbReference type="NCBI Taxonomy" id="1892852"/>
    <lineage>
        <taxon>Bacteria</taxon>
        <taxon>Bacillati</taxon>
        <taxon>Actinomycetota</taxon>
        <taxon>Actinomycetes</taxon>
        <taxon>Pseudonocardiales</taxon>
        <taxon>Pseudonocardiaceae</taxon>
        <taxon>Solihabitans</taxon>
    </lineage>
</organism>
<dbReference type="OrthoDB" id="3681508at2"/>
<evidence type="ECO:0000259" key="3">
    <source>
        <dbReference type="Pfam" id="PF00823"/>
    </source>
</evidence>
<evidence type="ECO:0000256" key="1">
    <source>
        <dbReference type="ARBA" id="ARBA00010652"/>
    </source>
</evidence>
<comment type="similarity">
    <text evidence="1">Belongs to the mycobacterial PPE family.</text>
</comment>
<name>A0A5B2XEM0_9PSEU</name>
<dbReference type="InterPro" id="IPR000030">
    <property type="entry name" value="PPE_dom"/>
</dbReference>
<dbReference type="RefSeq" id="WP_149849760.1">
    <property type="nucleotide sequence ID" value="NZ_VUOB01000022.1"/>
</dbReference>
<evidence type="ECO:0000313" key="5">
    <source>
        <dbReference type="Proteomes" id="UP000323454"/>
    </source>
</evidence>
<protein>
    <submittedName>
        <fullName evidence="4">PPE domain-containing protein</fullName>
    </submittedName>
</protein>
<dbReference type="InterPro" id="IPR038332">
    <property type="entry name" value="PPE_sf"/>
</dbReference>
<evidence type="ECO:0000313" key="4">
    <source>
        <dbReference type="EMBL" id="KAA2262177.1"/>
    </source>
</evidence>
<comment type="caution">
    <text evidence="4">The sequence shown here is derived from an EMBL/GenBank/DDBJ whole genome shotgun (WGS) entry which is preliminary data.</text>
</comment>
<feature type="compositionally biased region" description="Gly residues" evidence="2">
    <location>
        <begin position="301"/>
        <end position="316"/>
    </location>
</feature>
<keyword evidence="5" id="KW-1185">Reference proteome</keyword>
<dbReference type="Proteomes" id="UP000323454">
    <property type="component" value="Unassembled WGS sequence"/>
</dbReference>
<reference evidence="4 5" key="1">
    <citation type="submission" date="2019-09" db="EMBL/GenBank/DDBJ databases">
        <title>Goodfellowia gen. nov., a new genus of the Pseudonocardineae related to Actinoalloteichus, containing Goodfellowia coeruleoviolacea gen. nov., comb. nov. gen. nov., comb. nov.</title>
        <authorList>
            <person name="Labeda D."/>
        </authorList>
    </citation>
    <scope>NUCLEOTIDE SEQUENCE [LARGE SCALE GENOMIC DNA]</scope>
    <source>
        <strain evidence="4 5">AN110305</strain>
    </source>
</reference>
<accession>A0A5B2XEM0</accession>
<feature type="compositionally biased region" description="Pro residues" evidence="2">
    <location>
        <begin position="215"/>
        <end position="230"/>
    </location>
</feature>
<feature type="domain" description="PPE" evidence="3">
    <location>
        <begin position="35"/>
        <end position="128"/>
    </location>
</feature>
<dbReference type="Pfam" id="PF00823">
    <property type="entry name" value="PPE"/>
    <property type="match status" value="1"/>
</dbReference>